<feature type="signal peptide" evidence="1">
    <location>
        <begin position="1"/>
        <end position="19"/>
    </location>
</feature>
<evidence type="ECO:0000256" key="1">
    <source>
        <dbReference type="SAM" id="SignalP"/>
    </source>
</evidence>
<proteinExistence type="predicted"/>
<feature type="chain" id="PRO_5045598414" description="Outer membrane protein beta-barrel domain-containing protein" evidence="1">
    <location>
        <begin position="20"/>
        <end position="181"/>
    </location>
</feature>
<sequence length="181" mass="19168">MKRLFYAFTLTLFCSMAFAQQGFHSVGVGIEGALPLGNFGEAYGIGYGATGKAFYGITEKGDITGTLGYIRFGMKESSAMVSGSMGMIPIMFGYRHDFGGLYGEPQLGLTMVKSRIKMDLGDFGDLFGGIGANGSGSTTKVSFGLGGGYAMGKLDFGARFQIVDSFNFLGLRIGYNFSLGN</sequence>
<reference evidence="2 3" key="1">
    <citation type="submission" date="2021-01" db="EMBL/GenBank/DDBJ databases">
        <title>C459-1 draft genome sequence.</title>
        <authorList>
            <person name="Zhang X.-F."/>
        </authorList>
    </citation>
    <scope>NUCLEOTIDE SEQUENCE [LARGE SCALE GENOMIC DNA]</scope>
    <source>
        <strain evidence="3">C459-1</strain>
    </source>
</reference>
<dbReference type="EMBL" id="JAERTY010000002">
    <property type="protein sequence ID" value="MBL1407844.1"/>
    <property type="molecule type" value="Genomic_DNA"/>
</dbReference>
<dbReference type="Proteomes" id="UP000625283">
    <property type="component" value="Unassembled WGS sequence"/>
</dbReference>
<organism evidence="2 3">
    <name type="scientific">Sphingobacterium faecale</name>
    <dbReference type="NCBI Taxonomy" id="2803775"/>
    <lineage>
        <taxon>Bacteria</taxon>
        <taxon>Pseudomonadati</taxon>
        <taxon>Bacteroidota</taxon>
        <taxon>Sphingobacteriia</taxon>
        <taxon>Sphingobacteriales</taxon>
        <taxon>Sphingobacteriaceae</taxon>
        <taxon>Sphingobacterium</taxon>
    </lineage>
</organism>
<name>A0ABS1R0R7_9SPHI</name>
<comment type="caution">
    <text evidence="2">The sequence shown here is derived from an EMBL/GenBank/DDBJ whole genome shotgun (WGS) entry which is preliminary data.</text>
</comment>
<evidence type="ECO:0000313" key="2">
    <source>
        <dbReference type="EMBL" id="MBL1407844.1"/>
    </source>
</evidence>
<protein>
    <recommendedName>
        <fullName evidence="4">Outer membrane protein beta-barrel domain-containing protein</fullName>
    </recommendedName>
</protein>
<keyword evidence="1" id="KW-0732">Signal</keyword>
<keyword evidence="3" id="KW-1185">Reference proteome</keyword>
<evidence type="ECO:0008006" key="4">
    <source>
        <dbReference type="Google" id="ProtNLM"/>
    </source>
</evidence>
<gene>
    <name evidence="2" type="ORF">JKG61_03685</name>
</gene>
<accession>A0ABS1R0R7</accession>
<dbReference type="RefSeq" id="WP_202101651.1">
    <property type="nucleotide sequence ID" value="NZ_JAERTY010000002.1"/>
</dbReference>
<evidence type="ECO:0000313" key="3">
    <source>
        <dbReference type="Proteomes" id="UP000625283"/>
    </source>
</evidence>